<dbReference type="Pfam" id="PF00682">
    <property type="entry name" value="HMGL-like"/>
    <property type="match status" value="1"/>
</dbReference>
<dbReference type="PROSITE" id="PS00166">
    <property type="entry name" value="ENOYL_COA_HYDRATASE"/>
    <property type="match status" value="1"/>
</dbReference>
<name>A0A5N5WMG5_9EURO</name>
<evidence type="ECO:0000313" key="10">
    <source>
        <dbReference type="Proteomes" id="UP000326565"/>
    </source>
</evidence>
<dbReference type="Gene3D" id="3.40.710.10">
    <property type="entry name" value="DD-peptidase/beta-lactamase superfamily"/>
    <property type="match status" value="1"/>
</dbReference>
<dbReference type="PANTHER" id="PTHR42738">
    <property type="entry name" value="HYDROXYMETHYLGLUTARYL-COA LYASE"/>
    <property type="match status" value="1"/>
</dbReference>
<dbReference type="GO" id="GO:0006552">
    <property type="term" value="P:L-leucine catabolic process"/>
    <property type="evidence" value="ECO:0007669"/>
    <property type="project" value="TreeGrafter"/>
</dbReference>
<evidence type="ECO:0000256" key="7">
    <source>
        <dbReference type="RuleBase" id="RU003707"/>
    </source>
</evidence>
<dbReference type="Gene3D" id="3.20.20.70">
    <property type="entry name" value="Aldolase class I"/>
    <property type="match status" value="1"/>
</dbReference>
<comment type="pathway">
    <text evidence="1">Metabolic intermediate metabolism; (S)-3-hydroxy-3-methylglutaryl-CoA degradation; acetoacetate from (S)-3-hydroxy-3-methylglutaryl-CoA: step 1/1.</text>
</comment>
<protein>
    <recommendedName>
        <fullName evidence="3">hydroxymethylglutaryl-CoA lyase</fullName>
        <ecNumber evidence="3">4.1.3.4</ecNumber>
    </recommendedName>
</protein>
<keyword evidence="5" id="KW-0456">Lyase</keyword>
<sequence length="1107" mass="121190">MKDPRGAVRIVEVGPRDGLQNIKDPVTTSVKIELIKRLHETGLRAIELTSVVSPRAVPQLADCRNVLDADDIKRMQNDPGNRLPVLTPNGKGLDIALEHGVKEVAVFISATEGFSKANINCTVQEGLERARNVAKKAISFGLAVRGYVSCIFSDPFDGPTAPSVVLHCVRELLEMGCYEVSLGDTLGVGCPTKVRSLLDYLAKNGISLDLLAGHFHDTYGQAVANAWEAYNCGVRVFDSSISGLGGCPYAPGAKGNVATEDLAYMFHNAGIDTGLDIPKLVATGLWISERLSRENASRAGMALANQLGLICPPSPRHTKSSVSDRALSWSPIKVKGKVLTYRAGGNLKVVLNRPKKGNILTPNMVSDLAAIIEKCNNDPSLSSIIITSTGKFFCMGVDLGKSIPFVAQGTSSDPRVEHLTTLLELIDRSPKTTIACINGPAFGGGVGLALACDVGISVRTATLTLGEAKFKQAAKTGSGWKTAFIRNAIFSTRSATAERLNALGIIAELADDQQKLQAGLDKLIVRLNNSTPAKPRASKEFARLTRTNSRREGQVVTLDEIFFKFMKPDSSRDDTEASNSGRREDLKRALKILHRTMLQVRQDISPLTPEFDSLVQKQLDKWKVPGIAISVVHGSSTYSKAYGIAEFPDKKMTTNSLFSACSTTKAFTAAAMSLTIDDSKKTTSPLRWDTPIASLIRDDFVLADDYATMNTTLEDALSHRSGLPGHMVAIMGAYPDETLRDAVRKLRHLPLAYPPRTKFDYCNHMFMVVSHALEQITGEPLGEILKRRIWDPLNMHDTYFSVQDVKKCPATSPRLVQGYTWVPEKASYGAEPHMNYAPTTGTGAIVSTVLDYAKWLRAMIYQAGPISSEGYAALVHPRAIMFNDDDPDIVAPPTPYHLYALGWFVETYQGQQFYWHSGSWLGFGVMVGFIPGLHFGFAMMGNTQKARNAQLELYLYLIDTLLGVSGIERAHFVARMTERMNEITKTNSESVAEATKRLFPSLFANRLPHSLPLDGYVGTYSHPGYGVVALKVKDGHLYSDRRNRVQAMIIHLEHAGGEFFVAKRCTPTSSDYLKAEFYIDSTGAARRLGMELEPALGGEKIWFERNL</sequence>
<dbReference type="InterPro" id="IPR043594">
    <property type="entry name" value="HMGL"/>
</dbReference>
<evidence type="ECO:0000256" key="5">
    <source>
        <dbReference type="ARBA" id="ARBA00023239"/>
    </source>
</evidence>
<dbReference type="SUPFAM" id="SSF51569">
    <property type="entry name" value="Aldolase"/>
    <property type="match status" value="1"/>
</dbReference>
<organism evidence="9 10">
    <name type="scientific">Aspergillus leporis</name>
    <dbReference type="NCBI Taxonomy" id="41062"/>
    <lineage>
        <taxon>Eukaryota</taxon>
        <taxon>Fungi</taxon>
        <taxon>Dikarya</taxon>
        <taxon>Ascomycota</taxon>
        <taxon>Pezizomycotina</taxon>
        <taxon>Eurotiomycetes</taxon>
        <taxon>Eurotiomycetidae</taxon>
        <taxon>Eurotiales</taxon>
        <taxon>Aspergillaceae</taxon>
        <taxon>Aspergillus</taxon>
        <taxon>Aspergillus subgen. Circumdati</taxon>
    </lineage>
</organism>
<dbReference type="InterPro" id="IPR000891">
    <property type="entry name" value="PYR_CT"/>
</dbReference>
<dbReference type="Pfam" id="PF00144">
    <property type="entry name" value="Beta-lactamase"/>
    <property type="match status" value="1"/>
</dbReference>
<dbReference type="InterPro" id="IPR012338">
    <property type="entry name" value="Beta-lactam/transpept-like"/>
</dbReference>
<proteinExistence type="inferred from homology"/>
<dbReference type="PANTHER" id="PTHR42738:SF17">
    <property type="entry name" value="HYDROXYMETHYLGLUTARYL-COA LYASE"/>
    <property type="match status" value="1"/>
</dbReference>
<reference evidence="9 10" key="1">
    <citation type="submission" date="2019-04" db="EMBL/GenBank/DDBJ databases">
        <title>Friends and foes A comparative genomics study of 23 Aspergillus species from section Flavi.</title>
        <authorList>
            <consortium name="DOE Joint Genome Institute"/>
            <person name="Kjaerbolling I."/>
            <person name="Vesth T."/>
            <person name="Frisvad J.C."/>
            <person name="Nybo J.L."/>
            <person name="Theobald S."/>
            <person name="Kildgaard S."/>
            <person name="Isbrandt T."/>
            <person name="Kuo A."/>
            <person name="Sato A."/>
            <person name="Lyhne E.K."/>
            <person name="Kogle M.E."/>
            <person name="Wiebenga A."/>
            <person name="Kun R.S."/>
            <person name="Lubbers R.J."/>
            <person name="Makela M.R."/>
            <person name="Barry K."/>
            <person name="Chovatia M."/>
            <person name="Clum A."/>
            <person name="Daum C."/>
            <person name="Haridas S."/>
            <person name="He G."/>
            <person name="LaButti K."/>
            <person name="Lipzen A."/>
            <person name="Mondo S."/>
            <person name="Riley R."/>
            <person name="Salamov A."/>
            <person name="Simmons B.A."/>
            <person name="Magnuson J.K."/>
            <person name="Henrissat B."/>
            <person name="Mortensen U.H."/>
            <person name="Larsen T.O."/>
            <person name="Devries R.P."/>
            <person name="Grigoriev I.V."/>
            <person name="Machida M."/>
            <person name="Baker S.E."/>
            <person name="Andersen M.R."/>
        </authorList>
    </citation>
    <scope>NUCLEOTIDE SEQUENCE [LARGE SCALE GENOMIC DNA]</scope>
    <source>
        <strain evidence="9 10">CBS 151.66</strain>
    </source>
</reference>
<dbReference type="OrthoDB" id="10253869at2759"/>
<dbReference type="InterPro" id="IPR018376">
    <property type="entry name" value="Enoyl-CoA_hyd/isom_CS"/>
</dbReference>
<dbReference type="GO" id="GO:0046951">
    <property type="term" value="P:ketone body biosynthetic process"/>
    <property type="evidence" value="ECO:0007669"/>
    <property type="project" value="TreeGrafter"/>
</dbReference>
<comment type="similarity">
    <text evidence="7">Belongs to the enoyl-CoA hydratase/isomerase family.</text>
</comment>
<dbReference type="SUPFAM" id="SSF52096">
    <property type="entry name" value="ClpP/crotonase"/>
    <property type="match status" value="1"/>
</dbReference>
<dbReference type="FunFam" id="3.20.20.70:FF:000201">
    <property type="entry name" value="Hydroxymethylglutaryl-CoA lyase"/>
    <property type="match status" value="1"/>
</dbReference>
<dbReference type="InterPro" id="IPR013785">
    <property type="entry name" value="Aldolase_TIM"/>
</dbReference>
<evidence type="ECO:0000313" key="9">
    <source>
        <dbReference type="EMBL" id="KAB8069746.1"/>
    </source>
</evidence>
<dbReference type="Gene3D" id="3.90.226.10">
    <property type="entry name" value="2-enoyl-CoA Hydratase, Chain A, domain 1"/>
    <property type="match status" value="1"/>
</dbReference>
<comment type="similarity">
    <text evidence="2">Belongs to the HMG-CoA lyase family.</text>
</comment>
<dbReference type="PROSITE" id="PS50991">
    <property type="entry name" value="PYR_CT"/>
    <property type="match status" value="1"/>
</dbReference>
<dbReference type="InterPro" id="IPR029045">
    <property type="entry name" value="ClpP/crotonase-like_dom_sf"/>
</dbReference>
<accession>A0A5N5WMG5</accession>
<dbReference type="InterPro" id="IPR001753">
    <property type="entry name" value="Enoyl-CoA_hydra/iso"/>
</dbReference>
<comment type="catalytic activity">
    <reaction evidence="6">
        <text>(3S)-3-hydroxy-3-methylglutaryl-CoA = acetoacetate + acetyl-CoA</text>
        <dbReference type="Rhea" id="RHEA:24404"/>
        <dbReference type="ChEBI" id="CHEBI:13705"/>
        <dbReference type="ChEBI" id="CHEBI:43074"/>
        <dbReference type="ChEBI" id="CHEBI:57288"/>
        <dbReference type="EC" id="4.1.3.4"/>
    </reaction>
</comment>
<evidence type="ECO:0000256" key="1">
    <source>
        <dbReference type="ARBA" id="ARBA00005143"/>
    </source>
</evidence>
<evidence type="ECO:0000256" key="3">
    <source>
        <dbReference type="ARBA" id="ARBA00012910"/>
    </source>
</evidence>
<dbReference type="NCBIfam" id="NF004283">
    <property type="entry name" value="PRK05692.1"/>
    <property type="match status" value="1"/>
</dbReference>
<evidence type="ECO:0000256" key="2">
    <source>
        <dbReference type="ARBA" id="ARBA00009405"/>
    </source>
</evidence>
<dbReference type="SUPFAM" id="SSF56601">
    <property type="entry name" value="beta-lactamase/transpeptidase-like"/>
    <property type="match status" value="1"/>
</dbReference>
<evidence type="ECO:0000256" key="4">
    <source>
        <dbReference type="ARBA" id="ARBA00022723"/>
    </source>
</evidence>
<feature type="domain" description="Pyruvate carboxyltransferase" evidence="8">
    <location>
        <begin position="8"/>
        <end position="281"/>
    </location>
</feature>
<dbReference type="InterPro" id="IPR021860">
    <property type="entry name" value="Peptidase_S12_Pab87-rel_C"/>
</dbReference>
<dbReference type="GO" id="GO:0046872">
    <property type="term" value="F:metal ion binding"/>
    <property type="evidence" value="ECO:0007669"/>
    <property type="project" value="UniProtKB-KW"/>
</dbReference>
<evidence type="ECO:0000256" key="6">
    <source>
        <dbReference type="ARBA" id="ARBA00049877"/>
    </source>
</evidence>
<gene>
    <name evidence="9" type="ORF">BDV29DRAFT_194648</name>
</gene>
<dbReference type="UniPathway" id="UPA00896">
    <property type="reaction ID" value="UER00863"/>
</dbReference>
<dbReference type="EC" id="4.1.3.4" evidence="3"/>
<dbReference type="CDD" id="cd06558">
    <property type="entry name" value="crotonase-like"/>
    <property type="match status" value="1"/>
</dbReference>
<dbReference type="EMBL" id="ML732328">
    <property type="protein sequence ID" value="KAB8069746.1"/>
    <property type="molecule type" value="Genomic_DNA"/>
</dbReference>
<dbReference type="Proteomes" id="UP000326565">
    <property type="component" value="Unassembled WGS sequence"/>
</dbReference>
<keyword evidence="4" id="KW-0479">Metal-binding</keyword>
<dbReference type="Gene3D" id="2.40.128.600">
    <property type="match status" value="1"/>
</dbReference>
<evidence type="ECO:0000259" key="8">
    <source>
        <dbReference type="PROSITE" id="PS50991"/>
    </source>
</evidence>
<keyword evidence="10" id="KW-1185">Reference proteome</keyword>
<dbReference type="CDD" id="cd07938">
    <property type="entry name" value="DRE_TIM_HMGL"/>
    <property type="match status" value="1"/>
</dbReference>
<dbReference type="Pfam" id="PF11954">
    <property type="entry name" value="DUF3471"/>
    <property type="match status" value="1"/>
</dbReference>
<dbReference type="Pfam" id="PF00378">
    <property type="entry name" value="ECH_1"/>
    <property type="match status" value="1"/>
</dbReference>
<dbReference type="AlphaFoldDB" id="A0A5N5WMG5"/>
<dbReference type="GO" id="GO:0004419">
    <property type="term" value="F:hydroxymethylglutaryl-CoA lyase activity"/>
    <property type="evidence" value="ECO:0007669"/>
    <property type="project" value="UniProtKB-EC"/>
</dbReference>
<dbReference type="InterPro" id="IPR001466">
    <property type="entry name" value="Beta-lactam-related"/>
</dbReference>